<protein>
    <submittedName>
        <fullName evidence="6">Unannotated protein</fullName>
    </submittedName>
</protein>
<dbReference type="EMBL" id="CAFBPV010000026">
    <property type="protein sequence ID" value="CAB5028519.1"/>
    <property type="molecule type" value="Genomic_DNA"/>
</dbReference>
<dbReference type="SFLD" id="SFLDS00005">
    <property type="entry name" value="Isoprenoid_Synthase_Type_I"/>
    <property type="match status" value="1"/>
</dbReference>
<dbReference type="SUPFAM" id="SSF48576">
    <property type="entry name" value="Terpenoid synthases"/>
    <property type="match status" value="1"/>
</dbReference>
<comment type="cofactor">
    <cofactor evidence="1">
        <name>Mg(2+)</name>
        <dbReference type="ChEBI" id="CHEBI:18420"/>
    </cofactor>
</comment>
<dbReference type="InterPro" id="IPR033749">
    <property type="entry name" value="Polyprenyl_synt_CS"/>
</dbReference>
<dbReference type="EMBL" id="CAEZZI010000069">
    <property type="protein sequence ID" value="CAB4757889.1"/>
    <property type="molecule type" value="Genomic_DNA"/>
</dbReference>
<accession>A0A6J6UHH3</accession>
<organism evidence="6">
    <name type="scientific">freshwater metagenome</name>
    <dbReference type="NCBI Taxonomy" id="449393"/>
    <lineage>
        <taxon>unclassified sequences</taxon>
        <taxon>metagenomes</taxon>
        <taxon>ecological metagenomes</taxon>
    </lineage>
</organism>
<name>A0A6J6UHH3_9ZZZZ</name>
<dbReference type="EMBL" id="CAFAAY010000071">
    <property type="protein sequence ID" value="CAB4818411.1"/>
    <property type="molecule type" value="Genomic_DNA"/>
</dbReference>
<sequence>MANENSANPAAIRHLIEGELAIFLSAQKKYLESIGSELTPAADALSSFLLDGGKRLRPLFAYFGFIGAGGTHSQEVIRACASLELLQACALIHDDLMDGSDTRRGKPAIHKHFEKLHNQESAVGSSVGFGQSAAILLGDLALVYSDLALHQSGIKSDVLPQVLAVHDEMRIELMAGQFLDVYEQTRSSHTVERALTIARYKSGKYTIERPLHFGASLATTDKNLLVDVTSHYSSYGLPLGEAFQLRDDLLGVFGDPELTGKPAGDDLREGKRTVLVAMAQESMSSADIKEFESHFGKADLDSAGIEKLRSIITDSGAPMHVENLITELTNTAIQALDTPSIVEASRQVLSELAIIATKRNL</sequence>
<evidence type="ECO:0000256" key="3">
    <source>
        <dbReference type="ARBA" id="ARBA00022679"/>
    </source>
</evidence>
<evidence type="ECO:0000313" key="8">
    <source>
        <dbReference type="EMBL" id="CAB4885069.1"/>
    </source>
</evidence>
<dbReference type="InterPro" id="IPR008949">
    <property type="entry name" value="Isoprenoid_synthase_dom_sf"/>
</dbReference>
<gene>
    <name evidence="6" type="ORF">UFOPK2842_00773</name>
    <name evidence="7" type="ORF">UFOPK3124_00903</name>
    <name evidence="8" type="ORF">UFOPK3480_00853</name>
    <name evidence="9" type="ORF">UFOPK4165_00438</name>
</gene>
<dbReference type="InterPro" id="IPR000092">
    <property type="entry name" value="Polyprenyl_synt"/>
</dbReference>
<dbReference type="EMBL" id="CAFBLY010000074">
    <property type="protein sequence ID" value="CAB4885069.1"/>
    <property type="molecule type" value="Genomic_DNA"/>
</dbReference>
<reference evidence="6" key="1">
    <citation type="submission" date="2020-05" db="EMBL/GenBank/DDBJ databases">
        <authorList>
            <person name="Chiriac C."/>
            <person name="Salcher M."/>
            <person name="Ghai R."/>
            <person name="Kavagutti S V."/>
        </authorList>
    </citation>
    <scope>NUCLEOTIDE SEQUENCE</scope>
</reference>
<dbReference type="PANTHER" id="PTHR12001">
    <property type="entry name" value="GERANYLGERANYL PYROPHOSPHATE SYNTHASE"/>
    <property type="match status" value="1"/>
</dbReference>
<keyword evidence="3" id="KW-0808">Transferase</keyword>
<dbReference type="GO" id="GO:0046872">
    <property type="term" value="F:metal ion binding"/>
    <property type="evidence" value="ECO:0007669"/>
    <property type="project" value="UniProtKB-KW"/>
</dbReference>
<dbReference type="GO" id="GO:0004659">
    <property type="term" value="F:prenyltransferase activity"/>
    <property type="evidence" value="ECO:0007669"/>
    <property type="project" value="InterPro"/>
</dbReference>
<evidence type="ECO:0000313" key="9">
    <source>
        <dbReference type="EMBL" id="CAB5028519.1"/>
    </source>
</evidence>
<keyword evidence="5" id="KW-0460">Magnesium</keyword>
<dbReference type="PROSITE" id="PS00723">
    <property type="entry name" value="POLYPRENYL_SYNTHASE_1"/>
    <property type="match status" value="1"/>
</dbReference>
<dbReference type="Gene3D" id="1.10.600.10">
    <property type="entry name" value="Farnesyl Diphosphate Synthase"/>
    <property type="match status" value="1"/>
</dbReference>
<dbReference type="PROSITE" id="PS00444">
    <property type="entry name" value="POLYPRENYL_SYNTHASE_2"/>
    <property type="match status" value="1"/>
</dbReference>
<comment type="similarity">
    <text evidence="2">Belongs to the FPP/GGPP synthase family.</text>
</comment>
<proteinExistence type="inferred from homology"/>
<dbReference type="PANTHER" id="PTHR12001:SF85">
    <property type="entry name" value="SHORT CHAIN ISOPRENYL DIPHOSPHATE SYNTHASE"/>
    <property type="match status" value="1"/>
</dbReference>
<evidence type="ECO:0000256" key="4">
    <source>
        <dbReference type="ARBA" id="ARBA00022723"/>
    </source>
</evidence>
<dbReference type="CDD" id="cd00685">
    <property type="entry name" value="Trans_IPPS_HT"/>
    <property type="match status" value="1"/>
</dbReference>
<evidence type="ECO:0000256" key="1">
    <source>
        <dbReference type="ARBA" id="ARBA00001946"/>
    </source>
</evidence>
<evidence type="ECO:0000256" key="2">
    <source>
        <dbReference type="ARBA" id="ARBA00006706"/>
    </source>
</evidence>
<evidence type="ECO:0000313" key="7">
    <source>
        <dbReference type="EMBL" id="CAB4818411.1"/>
    </source>
</evidence>
<dbReference type="AlphaFoldDB" id="A0A6J6UHH3"/>
<dbReference type="GO" id="GO:0008299">
    <property type="term" value="P:isoprenoid biosynthetic process"/>
    <property type="evidence" value="ECO:0007669"/>
    <property type="project" value="InterPro"/>
</dbReference>
<dbReference type="Pfam" id="PF00348">
    <property type="entry name" value="polyprenyl_synt"/>
    <property type="match status" value="1"/>
</dbReference>
<keyword evidence="4" id="KW-0479">Metal-binding</keyword>
<evidence type="ECO:0000256" key="5">
    <source>
        <dbReference type="ARBA" id="ARBA00022842"/>
    </source>
</evidence>
<dbReference type="SFLD" id="SFLDG01017">
    <property type="entry name" value="Polyprenyl_Transferase_Like"/>
    <property type="match status" value="1"/>
</dbReference>
<evidence type="ECO:0000313" key="6">
    <source>
        <dbReference type="EMBL" id="CAB4757889.1"/>
    </source>
</evidence>